<organism evidence="2 3">
    <name type="scientific">Staphylococcus pragensis</name>
    <dbReference type="NCBI Taxonomy" id="1611836"/>
    <lineage>
        <taxon>Bacteria</taxon>
        <taxon>Bacillati</taxon>
        <taxon>Bacillota</taxon>
        <taxon>Bacilli</taxon>
        <taxon>Bacillales</taxon>
        <taxon>Staphylococcaceae</taxon>
        <taxon>Staphylococcus</taxon>
    </lineage>
</organism>
<sequence length="65" mass="7832">MRKNFTFNTKAFISSYTLFLFIIYLSIITFYTTQFSIKLKTIHNISHYYDHVIIEKLEKGDSTER</sequence>
<protein>
    <submittedName>
        <fullName evidence="2">Uncharacterized protein</fullName>
    </submittedName>
</protein>
<accession>A0A4Z1C985</accession>
<keyword evidence="1" id="KW-0812">Transmembrane</keyword>
<name>A0A4Z1C985_9STAP</name>
<keyword evidence="3" id="KW-1185">Reference proteome</keyword>
<keyword evidence="1" id="KW-1133">Transmembrane helix</keyword>
<dbReference type="Proteomes" id="UP000297459">
    <property type="component" value="Unassembled WGS sequence"/>
</dbReference>
<comment type="caution">
    <text evidence="2">The sequence shown here is derived from an EMBL/GenBank/DDBJ whole genome shotgun (WGS) entry which is preliminary data.</text>
</comment>
<feature type="transmembrane region" description="Helical" evidence="1">
    <location>
        <begin position="12"/>
        <end position="31"/>
    </location>
</feature>
<dbReference type="AlphaFoldDB" id="A0A4Z1C985"/>
<keyword evidence="1" id="KW-0472">Membrane</keyword>
<gene>
    <name evidence="2" type="ORF">E2558_04255</name>
</gene>
<dbReference type="EMBL" id="SRPJ01000001">
    <property type="protein sequence ID" value="TGN28861.1"/>
    <property type="molecule type" value="Genomic_DNA"/>
</dbReference>
<evidence type="ECO:0000313" key="3">
    <source>
        <dbReference type="Proteomes" id="UP000297459"/>
    </source>
</evidence>
<evidence type="ECO:0000313" key="2">
    <source>
        <dbReference type="EMBL" id="TGN28861.1"/>
    </source>
</evidence>
<reference evidence="2 3" key="1">
    <citation type="submission" date="2019-04" db="EMBL/GenBank/DDBJ databases">
        <title>Genomic characterization of Staphylococcus petrasii strains.</title>
        <authorList>
            <person name="Vrbovska V."/>
            <person name="Kovarovic V."/>
            <person name="Maslanova I."/>
            <person name="Indrakova A."/>
            <person name="Petras P."/>
            <person name="Sedo O."/>
            <person name="Svec P."/>
            <person name="Fisarova L."/>
            <person name="Sedlacek I."/>
            <person name="Doskar J."/>
            <person name="Pantucek R."/>
        </authorList>
    </citation>
    <scope>NUCLEOTIDE SEQUENCE [LARGE SCALE GENOMIC DNA]</scope>
    <source>
        <strain evidence="2 3">CCM 8529</strain>
    </source>
</reference>
<evidence type="ECO:0000256" key="1">
    <source>
        <dbReference type="SAM" id="Phobius"/>
    </source>
</evidence>
<proteinExistence type="predicted"/>